<accession>A0A8X7PFJ5</accession>
<protein>
    <recommendedName>
        <fullName evidence="1">F-box domain-containing protein</fullName>
    </recommendedName>
</protein>
<dbReference type="EMBL" id="JAAMPC010000017">
    <property type="protein sequence ID" value="KAG2250003.1"/>
    <property type="molecule type" value="Genomic_DNA"/>
</dbReference>
<dbReference type="PROSITE" id="PS50181">
    <property type="entry name" value="FBOX"/>
    <property type="match status" value="1"/>
</dbReference>
<dbReference type="Gene3D" id="1.20.1280.50">
    <property type="match status" value="1"/>
</dbReference>
<dbReference type="AlphaFoldDB" id="A0A8X7PFJ5"/>
<organism evidence="2 3">
    <name type="scientific">Brassica carinata</name>
    <name type="common">Ethiopian mustard</name>
    <name type="synonym">Abyssinian cabbage</name>
    <dbReference type="NCBI Taxonomy" id="52824"/>
    <lineage>
        <taxon>Eukaryota</taxon>
        <taxon>Viridiplantae</taxon>
        <taxon>Streptophyta</taxon>
        <taxon>Embryophyta</taxon>
        <taxon>Tracheophyta</taxon>
        <taxon>Spermatophyta</taxon>
        <taxon>Magnoliopsida</taxon>
        <taxon>eudicotyledons</taxon>
        <taxon>Gunneridae</taxon>
        <taxon>Pentapetalae</taxon>
        <taxon>rosids</taxon>
        <taxon>malvids</taxon>
        <taxon>Brassicales</taxon>
        <taxon>Brassicaceae</taxon>
        <taxon>Brassiceae</taxon>
        <taxon>Brassica</taxon>
    </lineage>
</organism>
<dbReference type="OrthoDB" id="1748835at2759"/>
<dbReference type="SUPFAM" id="SSF81383">
    <property type="entry name" value="F-box domain"/>
    <property type="match status" value="1"/>
</dbReference>
<evidence type="ECO:0000259" key="1">
    <source>
        <dbReference type="PROSITE" id="PS50181"/>
    </source>
</evidence>
<evidence type="ECO:0000313" key="2">
    <source>
        <dbReference type="EMBL" id="KAG2250003.1"/>
    </source>
</evidence>
<feature type="domain" description="F-box" evidence="1">
    <location>
        <begin position="1"/>
        <end position="44"/>
    </location>
</feature>
<dbReference type="InterPro" id="IPR036047">
    <property type="entry name" value="F-box-like_dom_sf"/>
</dbReference>
<dbReference type="Proteomes" id="UP000886595">
    <property type="component" value="Unassembled WGS sequence"/>
</dbReference>
<dbReference type="Pfam" id="PF00646">
    <property type="entry name" value="F-box"/>
    <property type="match status" value="1"/>
</dbReference>
<name>A0A8X7PFJ5_BRACI</name>
<comment type="caution">
    <text evidence="2">The sequence shown here is derived from an EMBL/GenBank/DDBJ whole genome shotgun (WGS) entry which is preliminary data.</text>
</comment>
<sequence length="70" mass="8093">MSDLPRDVEEEVLCRIPMTSLRPVRSTCKRWNTLSRCNLFAKKHLAHHQAEEEDPLVVVMIDYRVASSAL</sequence>
<evidence type="ECO:0000313" key="3">
    <source>
        <dbReference type="Proteomes" id="UP000886595"/>
    </source>
</evidence>
<reference evidence="2 3" key="1">
    <citation type="submission" date="2020-02" db="EMBL/GenBank/DDBJ databases">
        <authorList>
            <person name="Ma Q."/>
            <person name="Huang Y."/>
            <person name="Song X."/>
            <person name="Pei D."/>
        </authorList>
    </citation>
    <scope>NUCLEOTIDE SEQUENCE [LARGE SCALE GENOMIC DNA]</scope>
    <source>
        <strain evidence="2">Sxm20200214</strain>
        <tissue evidence="2">Leaf</tissue>
    </source>
</reference>
<keyword evidence="3" id="KW-1185">Reference proteome</keyword>
<proteinExistence type="predicted"/>
<gene>
    <name evidence="2" type="ORF">Bca52824_089631</name>
</gene>
<dbReference type="InterPro" id="IPR001810">
    <property type="entry name" value="F-box_dom"/>
</dbReference>